<evidence type="ECO:0000256" key="2">
    <source>
        <dbReference type="SAM" id="SignalP"/>
    </source>
</evidence>
<dbReference type="EMBL" id="BOMN01000012">
    <property type="protein sequence ID" value="GIE17787.1"/>
    <property type="molecule type" value="Genomic_DNA"/>
</dbReference>
<gene>
    <name evidence="4" type="ORF">Ahu01nite_008890</name>
</gene>
<protein>
    <recommendedName>
        <fullName evidence="3">DUF4232 domain-containing protein</fullName>
    </recommendedName>
</protein>
<evidence type="ECO:0000313" key="5">
    <source>
        <dbReference type="Proteomes" id="UP000603200"/>
    </source>
</evidence>
<keyword evidence="2" id="KW-0732">Signal</keyword>
<comment type="caution">
    <text evidence="4">The sequence shown here is derived from an EMBL/GenBank/DDBJ whole genome shotgun (WGS) entry which is preliminary data.</text>
</comment>
<evidence type="ECO:0000259" key="3">
    <source>
        <dbReference type="Pfam" id="PF14016"/>
    </source>
</evidence>
<organism evidence="4 5">
    <name type="scientific">Winogradskya humida</name>
    <dbReference type="NCBI Taxonomy" id="113566"/>
    <lineage>
        <taxon>Bacteria</taxon>
        <taxon>Bacillati</taxon>
        <taxon>Actinomycetota</taxon>
        <taxon>Actinomycetes</taxon>
        <taxon>Micromonosporales</taxon>
        <taxon>Micromonosporaceae</taxon>
        <taxon>Winogradskya</taxon>
    </lineage>
</organism>
<keyword evidence="5" id="KW-1185">Reference proteome</keyword>
<dbReference type="Proteomes" id="UP000603200">
    <property type="component" value="Unassembled WGS sequence"/>
</dbReference>
<feature type="compositionally biased region" description="Basic and acidic residues" evidence="1">
    <location>
        <begin position="73"/>
        <end position="85"/>
    </location>
</feature>
<reference evidence="4 5" key="1">
    <citation type="submission" date="2021-01" db="EMBL/GenBank/DDBJ databases">
        <title>Whole genome shotgun sequence of Actinoplanes humidus NBRC 14915.</title>
        <authorList>
            <person name="Komaki H."/>
            <person name="Tamura T."/>
        </authorList>
    </citation>
    <scope>NUCLEOTIDE SEQUENCE [LARGE SCALE GENOMIC DNA]</scope>
    <source>
        <strain evidence="4 5">NBRC 14915</strain>
    </source>
</reference>
<feature type="chain" id="PRO_5045322631" description="DUF4232 domain-containing protein" evidence="2">
    <location>
        <begin position="25"/>
        <end position="212"/>
    </location>
</feature>
<dbReference type="Pfam" id="PF14016">
    <property type="entry name" value="DUF4232"/>
    <property type="match status" value="1"/>
</dbReference>
<feature type="compositionally biased region" description="Low complexity" evidence="1">
    <location>
        <begin position="28"/>
        <end position="64"/>
    </location>
</feature>
<dbReference type="InterPro" id="IPR025326">
    <property type="entry name" value="DUF4232"/>
</dbReference>
<evidence type="ECO:0000256" key="1">
    <source>
        <dbReference type="SAM" id="MobiDB-lite"/>
    </source>
</evidence>
<accession>A0ABQ3ZGW8</accession>
<dbReference type="PROSITE" id="PS51257">
    <property type="entry name" value="PROKAR_LIPOPROTEIN"/>
    <property type="match status" value="1"/>
</dbReference>
<evidence type="ECO:0000313" key="4">
    <source>
        <dbReference type="EMBL" id="GIE17787.1"/>
    </source>
</evidence>
<feature type="signal peptide" evidence="2">
    <location>
        <begin position="1"/>
        <end position="24"/>
    </location>
</feature>
<feature type="domain" description="DUF4232" evidence="3">
    <location>
        <begin position="72"/>
        <end position="198"/>
    </location>
</feature>
<name>A0ABQ3ZGW8_9ACTN</name>
<proteinExistence type="predicted"/>
<feature type="region of interest" description="Disordered" evidence="1">
    <location>
        <begin position="28"/>
        <end position="89"/>
    </location>
</feature>
<dbReference type="RefSeq" id="WP_203835071.1">
    <property type="nucleotide sequence ID" value="NZ_BAAATV010000001.1"/>
</dbReference>
<sequence length="212" mass="20870">MRNVKRAMLLVTGAAGLVLSAACASTTPTAAPTAAPTTATSATGSTGSTGSPAAATSSPATSTKGSGGTTRCHTGDLKVSDKGDEGGGSAGHHSEFLVFENTSGSACTLEGYPGVSFVTGDSGEQVGKAFNRAPADSPSITLKAGASAHATIEIASPQAVAPEDCKVKDVRGYRVYPPDETASIFVSHPQTACSAGDYAIGTVKALATGTTD</sequence>